<keyword evidence="1" id="KW-1133">Transmembrane helix</keyword>
<organism evidence="2">
    <name type="scientific">marine metagenome</name>
    <dbReference type="NCBI Taxonomy" id="408172"/>
    <lineage>
        <taxon>unclassified sequences</taxon>
        <taxon>metagenomes</taxon>
        <taxon>ecological metagenomes</taxon>
    </lineage>
</organism>
<gene>
    <name evidence="2" type="ORF">METZ01_LOCUS347731</name>
</gene>
<feature type="transmembrane region" description="Helical" evidence="1">
    <location>
        <begin position="199"/>
        <end position="217"/>
    </location>
</feature>
<feature type="transmembrane region" description="Helical" evidence="1">
    <location>
        <begin position="66"/>
        <end position="88"/>
    </location>
</feature>
<feature type="non-terminal residue" evidence="2">
    <location>
        <position position="223"/>
    </location>
</feature>
<protein>
    <submittedName>
        <fullName evidence="2">Uncharacterized protein</fullName>
    </submittedName>
</protein>
<evidence type="ECO:0000313" key="2">
    <source>
        <dbReference type="EMBL" id="SVC94877.1"/>
    </source>
</evidence>
<reference evidence="2" key="1">
    <citation type="submission" date="2018-05" db="EMBL/GenBank/DDBJ databases">
        <authorList>
            <person name="Lanie J.A."/>
            <person name="Ng W.-L."/>
            <person name="Kazmierczak K.M."/>
            <person name="Andrzejewski T.M."/>
            <person name="Davidsen T.M."/>
            <person name="Wayne K.J."/>
            <person name="Tettelin H."/>
            <person name="Glass J.I."/>
            <person name="Rusch D."/>
            <person name="Podicherti R."/>
            <person name="Tsui H.-C.T."/>
            <person name="Winkler M.E."/>
        </authorList>
    </citation>
    <scope>NUCLEOTIDE SEQUENCE</scope>
</reference>
<proteinExistence type="predicted"/>
<feature type="transmembrane region" description="Helical" evidence="1">
    <location>
        <begin position="33"/>
        <end position="54"/>
    </location>
</feature>
<keyword evidence="1" id="KW-0472">Membrane</keyword>
<accession>A0A382RCJ8</accession>
<dbReference type="EMBL" id="UINC01120411">
    <property type="protein sequence ID" value="SVC94877.1"/>
    <property type="molecule type" value="Genomic_DNA"/>
</dbReference>
<sequence>MSIILKKVISLFVVFAIATPILASETVFPFVVGKAIWFRSMVWILCALWGLLIIRERKYMPQQNFTFLLFGIVVFLQILSAISGYSLVNSFWTNLERMQGIIQSVHLLVFSLILFSIFKSFKEWIFILRSVAAVGLLVAFFGFLESFGIFLPNIFNIPFAPLTLEQTVAINYVPELEAYADLSYNVIPNSSLGSTIGNSVYLSWYLSIVCIIINNLNKASRTR</sequence>
<name>A0A382RCJ8_9ZZZZ</name>
<dbReference type="AlphaFoldDB" id="A0A382RCJ8"/>
<evidence type="ECO:0000256" key="1">
    <source>
        <dbReference type="SAM" id="Phobius"/>
    </source>
</evidence>
<keyword evidence="1" id="KW-0812">Transmembrane</keyword>
<feature type="transmembrane region" description="Helical" evidence="1">
    <location>
        <begin position="130"/>
        <end position="155"/>
    </location>
</feature>
<feature type="transmembrane region" description="Helical" evidence="1">
    <location>
        <begin position="100"/>
        <end position="118"/>
    </location>
</feature>